<dbReference type="OrthoDB" id="5945766at2759"/>
<proteinExistence type="predicted"/>
<dbReference type="AlphaFoldDB" id="A0A7M5WMN4"/>
<dbReference type="PANTHER" id="PTHR31362:SF0">
    <property type="entry name" value="EXOSTOSIN DOMAIN-CONTAINING PROTEIN-RELATED"/>
    <property type="match status" value="1"/>
</dbReference>
<keyword evidence="1" id="KW-0812">Transmembrane</keyword>
<keyword evidence="1" id="KW-0472">Membrane</keyword>
<protein>
    <submittedName>
        <fullName evidence="2">Uncharacterized protein</fullName>
    </submittedName>
</protein>
<dbReference type="InterPro" id="IPR005049">
    <property type="entry name" value="STL-like"/>
</dbReference>
<dbReference type="EnsemblMetazoa" id="CLYHEMT011846.1">
    <property type="protein sequence ID" value="CLYHEMP011846.1"/>
    <property type="gene ID" value="CLYHEMG011846"/>
</dbReference>
<dbReference type="RefSeq" id="XP_066922525.1">
    <property type="nucleotide sequence ID" value="XM_067066424.1"/>
</dbReference>
<keyword evidence="3" id="KW-1185">Reference proteome</keyword>
<keyword evidence="1" id="KW-1133">Transmembrane helix</keyword>
<organism evidence="2 3">
    <name type="scientific">Clytia hemisphaerica</name>
    <dbReference type="NCBI Taxonomy" id="252671"/>
    <lineage>
        <taxon>Eukaryota</taxon>
        <taxon>Metazoa</taxon>
        <taxon>Cnidaria</taxon>
        <taxon>Hydrozoa</taxon>
        <taxon>Hydroidolina</taxon>
        <taxon>Leptothecata</taxon>
        <taxon>Obeliida</taxon>
        <taxon>Clytiidae</taxon>
        <taxon>Clytia</taxon>
    </lineage>
</organism>
<dbReference type="GeneID" id="136809866"/>
<accession>A0A7M5WMN4</accession>
<feature type="transmembrane region" description="Helical" evidence="1">
    <location>
        <begin position="14"/>
        <end position="32"/>
    </location>
</feature>
<sequence length="324" mass="38270">MAFSFCGLRKIRQFLILVILFFVFFIAVFYLHRERLKCRANPLKNIAVVLVFNSPYYENVPILQKMYGNVFGKLVFCGEQPRTGGINYRPDIVLNINQGHLAYHCAAKLIQLYPGFSGYLYGNDDMIINWWNLVNRDQNKIWQGAQIVDFTQTLHGKINTEWIWWNSYMGLTACRKFYQEIIELSKTSLSFDSMYHVALHNGNGHPRCGKGWSDFFYIPGRFTTAFVQLSEIAYKHKTFLEIAVNNILRSLDYTQNFEQINGVYLPDLGVEKNDPMLFWRKYYTHQLTFIHPFKFKVKDTIFNMERLDEKVITYTKYLNNKTYC</sequence>
<dbReference type="PANTHER" id="PTHR31362">
    <property type="entry name" value="GLYCOSYLTRANSFERASE STELLO1-RELATED"/>
    <property type="match status" value="1"/>
</dbReference>
<name>A0A7M5WMN4_9CNID</name>
<evidence type="ECO:0000256" key="1">
    <source>
        <dbReference type="SAM" id="Phobius"/>
    </source>
</evidence>
<dbReference type="Proteomes" id="UP000594262">
    <property type="component" value="Unplaced"/>
</dbReference>
<evidence type="ECO:0000313" key="3">
    <source>
        <dbReference type="Proteomes" id="UP000594262"/>
    </source>
</evidence>
<reference evidence="2" key="1">
    <citation type="submission" date="2021-01" db="UniProtKB">
        <authorList>
            <consortium name="EnsemblMetazoa"/>
        </authorList>
    </citation>
    <scope>IDENTIFICATION</scope>
</reference>
<evidence type="ECO:0000313" key="2">
    <source>
        <dbReference type="EnsemblMetazoa" id="CLYHEMP011846.1"/>
    </source>
</evidence>